<protein>
    <submittedName>
        <fullName evidence="1">Uncharacterized protein</fullName>
    </submittedName>
</protein>
<gene>
    <name evidence="1" type="ORF">C5S46_01550</name>
</gene>
<comment type="caution">
    <text evidence="1">The sequence shown here is derived from an EMBL/GenBank/DDBJ whole genome shotgun (WGS) entry which is preliminary data.</text>
</comment>
<name>A0AC61SCD0_9EURY</name>
<organism evidence="1 2">
    <name type="scientific">Candidatus Methanomarinus sp</name>
    <dbReference type="NCBI Taxonomy" id="3386244"/>
    <lineage>
        <taxon>Archaea</taxon>
        <taxon>Methanobacteriati</taxon>
        <taxon>Methanobacteriota</taxon>
        <taxon>Stenosarchaea group</taxon>
        <taxon>Methanomicrobia</taxon>
        <taxon>Methanosarcinales</taxon>
        <taxon>ANME-2 cluster</taxon>
        <taxon>Candidatus Methanocomedenaceae</taxon>
        <taxon>Candidatus Methanomarinus</taxon>
    </lineage>
</organism>
<evidence type="ECO:0000313" key="1">
    <source>
        <dbReference type="EMBL" id="TKY92265.1"/>
    </source>
</evidence>
<dbReference type="Proteomes" id="UP000315423">
    <property type="component" value="Unassembled WGS sequence"/>
</dbReference>
<accession>A0AC61SCD0</accession>
<dbReference type="EMBL" id="QYBA01000048">
    <property type="protein sequence ID" value="TKY92265.1"/>
    <property type="molecule type" value="Genomic_DNA"/>
</dbReference>
<proteinExistence type="predicted"/>
<evidence type="ECO:0000313" key="2">
    <source>
        <dbReference type="Proteomes" id="UP000315423"/>
    </source>
</evidence>
<reference evidence="1" key="1">
    <citation type="submission" date="2018-09" db="EMBL/GenBank/DDBJ databases">
        <title>A genomic encyclopedia of anaerobic methanotrophic archaea.</title>
        <authorList>
            <person name="Skennerton C.T."/>
            <person name="Chadwick G.L."/>
            <person name="Laso-Perez R."/>
            <person name="Leu A.O."/>
            <person name="Speth D.R."/>
            <person name="Yu H."/>
            <person name="Morgan-Lang C."/>
            <person name="Hatzenpichler R."/>
            <person name="Goudeau D."/>
            <person name="Malmstrom R."/>
            <person name="Woyke T."/>
            <person name="Hallam S."/>
            <person name="Tyson G.W."/>
            <person name="Wegener G."/>
            <person name="Boetius A."/>
            <person name="Orphan V.J."/>
        </authorList>
    </citation>
    <scope>NUCLEOTIDE SEQUENCE</scope>
    <source>
        <strain evidence="1">CONS3730D10UFb2</strain>
    </source>
</reference>
<sequence>MKNEENKSTKNKAKPNLSHSDLVSLYSQQWEQIRHLDSLDFRMMALLPIVVGFLTVSVQFIGSSNAKIPENILLVVAVLVIGISFAGCYTTFRNWLCYMRRFAILTALEREMGMVERKIIEESHQFNPSKGYKAFNWKLVQSIRFPLTVFYYILGGCGIVLFTGNISCVSIVVGLVVSLFIFFYCNIVTYLSYNKEFVQKGK</sequence>